<organism evidence="1 2">
    <name type="scientific">Naegleria lovaniensis</name>
    <name type="common">Amoeba</name>
    <dbReference type="NCBI Taxonomy" id="51637"/>
    <lineage>
        <taxon>Eukaryota</taxon>
        <taxon>Discoba</taxon>
        <taxon>Heterolobosea</taxon>
        <taxon>Tetramitia</taxon>
        <taxon>Eutetramitia</taxon>
        <taxon>Vahlkampfiidae</taxon>
        <taxon>Naegleria</taxon>
    </lineage>
</organism>
<name>A0AA88KHU7_NAELO</name>
<reference evidence="1 2" key="1">
    <citation type="journal article" date="2018" name="BMC Genomics">
        <title>The genome of Naegleria lovaniensis, the basis for a comparative approach to unravel pathogenicity factors of the human pathogenic amoeba N. fowleri.</title>
        <authorList>
            <person name="Liechti N."/>
            <person name="Schurch N."/>
            <person name="Bruggmann R."/>
            <person name="Wittwer M."/>
        </authorList>
    </citation>
    <scope>NUCLEOTIDE SEQUENCE [LARGE SCALE GENOMIC DNA]</scope>
    <source>
        <strain evidence="1 2">ATCC 30569</strain>
    </source>
</reference>
<evidence type="ECO:0000313" key="1">
    <source>
        <dbReference type="EMBL" id="KAG2381512.1"/>
    </source>
</evidence>
<gene>
    <name evidence="1" type="ORF">C9374_006501</name>
</gene>
<dbReference type="InterPro" id="IPR027417">
    <property type="entry name" value="P-loop_NTPase"/>
</dbReference>
<proteinExistence type="predicted"/>
<dbReference type="EMBL" id="PYSW02000027">
    <property type="protein sequence ID" value="KAG2381512.1"/>
    <property type="molecule type" value="Genomic_DNA"/>
</dbReference>
<dbReference type="AlphaFoldDB" id="A0AA88KHU7"/>
<sequence length="204" mass="23489">MKSYIPFLPTKWISRGCTVCFVGDVYQEDTFCYLCGEPETTSVIRPFLCEKSVRIHGKDMLLLRTVCSDDYKRLRQVMYPACDLIVFCYSLRDDSLLGPLSTQLIEEIRESVRHYIPSMVLFSLNGKSQETSQEHIEALRKGGEKLAREVTNSITLVEIDISNSSKDQSRWDQERQRVIEIMYRILVLHGLTSSNKTVSRCSIC</sequence>
<dbReference type="Gene3D" id="3.40.50.300">
    <property type="entry name" value="P-loop containing nucleotide triphosphate hydrolases"/>
    <property type="match status" value="1"/>
</dbReference>
<keyword evidence="2" id="KW-1185">Reference proteome</keyword>
<evidence type="ECO:0000313" key="2">
    <source>
        <dbReference type="Proteomes" id="UP000816034"/>
    </source>
</evidence>
<dbReference type="Proteomes" id="UP000816034">
    <property type="component" value="Unassembled WGS sequence"/>
</dbReference>
<dbReference type="GeneID" id="68098955"/>
<dbReference type="RefSeq" id="XP_044547192.1">
    <property type="nucleotide sequence ID" value="XM_044696369.1"/>
</dbReference>
<protein>
    <submittedName>
        <fullName evidence="1">Uncharacterized protein</fullName>
    </submittedName>
</protein>
<accession>A0AA88KHU7</accession>
<comment type="caution">
    <text evidence="1">The sequence shown here is derived from an EMBL/GenBank/DDBJ whole genome shotgun (WGS) entry which is preliminary data.</text>
</comment>